<gene>
    <name evidence="3" type="ORF">TWF679_004935</name>
</gene>
<keyword evidence="2" id="KW-0472">Membrane</keyword>
<feature type="transmembrane region" description="Helical" evidence="2">
    <location>
        <begin position="41"/>
        <end position="60"/>
    </location>
</feature>
<feature type="region of interest" description="Disordered" evidence="1">
    <location>
        <begin position="1"/>
        <end position="20"/>
    </location>
</feature>
<name>A0A6G1M2Z5_ORBOL</name>
<dbReference type="OrthoDB" id="5397682at2759"/>
<comment type="caution">
    <text evidence="3">The sequence shown here is derived from an EMBL/GenBank/DDBJ whole genome shotgun (WGS) entry which is preliminary data.</text>
</comment>
<dbReference type="PANTHER" id="PTHR33604">
    <property type="entry name" value="OSJNBA0004B13.7 PROTEIN"/>
    <property type="match status" value="1"/>
</dbReference>
<evidence type="ECO:0000313" key="3">
    <source>
        <dbReference type="EMBL" id="KAF3196536.1"/>
    </source>
</evidence>
<dbReference type="PANTHER" id="PTHR33604:SF3">
    <property type="entry name" value="OSJNBA0004B13.7 PROTEIN"/>
    <property type="match status" value="1"/>
</dbReference>
<evidence type="ECO:0008006" key="5">
    <source>
        <dbReference type="Google" id="ProtNLM"/>
    </source>
</evidence>
<dbReference type="EMBL" id="WIWT01000226">
    <property type="protein sequence ID" value="KAF3196536.1"/>
    <property type="molecule type" value="Genomic_DNA"/>
</dbReference>
<accession>A0A6G1M2Z5</accession>
<feature type="region of interest" description="Disordered" evidence="1">
    <location>
        <begin position="77"/>
        <end position="105"/>
    </location>
</feature>
<dbReference type="Proteomes" id="UP000614610">
    <property type="component" value="Unassembled WGS sequence"/>
</dbReference>
<keyword evidence="2" id="KW-1133">Transmembrane helix</keyword>
<sequence length="764" mass="86256">MATRTPLSYRDKDDFGRPKPLSLQTDQWRSTLRFRRKRRPIFIVIAICAILYLFFHSKWWNDGLLLADGPVSEHATNPAAIPKDSKFGSAPPSHNAVKVDPSTKSADPNASKFIYNGPIRFLGLYETLAKVQSFNSKLRNRHVVFVAANMNTASILAGVACEMSVAKKNVVHLALVGRNELSIEFFRKANGMNSDGCGVIIHDARPDYASVSTDDRMGLSLKSSLKYIREYITPTVFVSDMDREDLWFQKSIVQKSKDLGITHIKLPHDVSTIPWFQKLDAVSLGAWDKPLIDIVIHADSHSGQLIRLLKSLKNADYFTASLPRLYIDLNPDTDPTIRDFINGFNWPSKDRIFVRHRIAPRSTSLDEDPTEFVESFYPNGKESAVLFLSPNIELSPFYFQFLFYSILEYKHSNAQFALDSSLIYGISLDAPLSRVDGKPFDPSVIVPSPPSENEDHYLTPYLYAAPTTHATLFFGNHWRLLHLYIAKRLDQAYTKGVDYTIPATLSKSFPQWNKHFLELLTAGGYLMLYPNFDPSDSLAVYHTEAESTVSATVRERGIMRLNNILNYLPGGALPIWTGLPIIGMDGVKTDLDKLLDTAKAYKKKILKKCGGLKKDDGVEDSVDDLFCDGDEGIKEKQRLERLDAGKVERAAEKERAKEEEARKLKEEKEKVLQSEKRIRDKERKRLDKIKKDQGQRKSNEEAAKVEKSNTVREEEPHEATNSEKGSAKAVDGRPRIIPHKIVSLDDLDNVPVEVNGEQINAKAN</sequence>
<feature type="region of interest" description="Disordered" evidence="1">
    <location>
        <begin position="653"/>
        <end position="736"/>
    </location>
</feature>
<keyword evidence="2" id="KW-0812">Transmembrane</keyword>
<proteinExistence type="predicted"/>
<organism evidence="3 4">
    <name type="scientific">Orbilia oligospora</name>
    <name type="common">Nematode-trapping fungus</name>
    <name type="synonym">Arthrobotrys oligospora</name>
    <dbReference type="NCBI Taxonomy" id="2813651"/>
    <lineage>
        <taxon>Eukaryota</taxon>
        <taxon>Fungi</taxon>
        <taxon>Dikarya</taxon>
        <taxon>Ascomycota</taxon>
        <taxon>Pezizomycotina</taxon>
        <taxon>Orbiliomycetes</taxon>
        <taxon>Orbiliales</taxon>
        <taxon>Orbiliaceae</taxon>
        <taxon>Orbilia</taxon>
    </lineage>
</organism>
<evidence type="ECO:0000313" key="4">
    <source>
        <dbReference type="Proteomes" id="UP000614610"/>
    </source>
</evidence>
<evidence type="ECO:0000256" key="1">
    <source>
        <dbReference type="SAM" id="MobiDB-lite"/>
    </source>
</evidence>
<feature type="compositionally biased region" description="Basic and acidic residues" evidence="1">
    <location>
        <begin position="653"/>
        <end position="721"/>
    </location>
</feature>
<evidence type="ECO:0000256" key="2">
    <source>
        <dbReference type="SAM" id="Phobius"/>
    </source>
</evidence>
<protein>
    <recommendedName>
        <fullName evidence="5">Glycosyltransferase 2</fullName>
    </recommendedName>
</protein>
<reference evidence="3" key="1">
    <citation type="submission" date="2019-06" db="EMBL/GenBank/DDBJ databases">
        <authorList>
            <person name="Palmer J.M."/>
        </authorList>
    </citation>
    <scope>NUCLEOTIDE SEQUENCE</scope>
    <source>
        <strain evidence="3">TWF679</strain>
    </source>
</reference>
<dbReference type="AlphaFoldDB" id="A0A6G1M2Z5"/>